<reference evidence="3 4" key="1">
    <citation type="journal article" date="2019" name="Int. J. Syst. Evol. Microbiol.">
        <title>The Global Catalogue of Microorganisms (GCM) 10K type strain sequencing project: providing services to taxonomists for standard genome sequencing and annotation.</title>
        <authorList>
            <consortium name="The Broad Institute Genomics Platform"/>
            <consortium name="The Broad Institute Genome Sequencing Center for Infectious Disease"/>
            <person name="Wu L."/>
            <person name="Ma J."/>
        </authorList>
    </citation>
    <scope>NUCLEOTIDE SEQUENCE [LARGE SCALE GENOMIC DNA]</scope>
    <source>
        <strain evidence="3 4">JCM 3053</strain>
    </source>
</reference>
<dbReference type="RefSeq" id="WP_234845223.1">
    <property type="nucleotide sequence ID" value="NZ_BAAART010000055.1"/>
</dbReference>
<dbReference type="InterPro" id="IPR044117">
    <property type="entry name" value="OBF_LigC-like"/>
</dbReference>
<dbReference type="Gene3D" id="2.40.50.140">
    <property type="entry name" value="Nucleic acid-binding proteins"/>
    <property type="match status" value="1"/>
</dbReference>
<comment type="caution">
    <text evidence="3">The sequence shown here is derived from an EMBL/GenBank/DDBJ whole genome shotgun (WGS) entry which is preliminary data.</text>
</comment>
<evidence type="ECO:0000259" key="2">
    <source>
        <dbReference type="Pfam" id="PF04679"/>
    </source>
</evidence>
<dbReference type="Proteomes" id="UP001501474">
    <property type="component" value="Unassembled WGS sequence"/>
</dbReference>
<evidence type="ECO:0000313" key="3">
    <source>
        <dbReference type="EMBL" id="GAA2230333.1"/>
    </source>
</evidence>
<evidence type="ECO:0000313" key="4">
    <source>
        <dbReference type="Proteomes" id="UP001501474"/>
    </source>
</evidence>
<protein>
    <recommendedName>
        <fullName evidence="1">DNA ligase (ATP)</fullName>
        <ecNumber evidence="1">6.5.1.1</ecNumber>
    </recommendedName>
</protein>
<dbReference type="InterPro" id="IPR012340">
    <property type="entry name" value="NA-bd_OB-fold"/>
</dbReference>
<dbReference type="Pfam" id="PF04679">
    <property type="entry name" value="DNA_ligase_A_C"/>
    <property type="match status" value="1"/>
</dbReference>
<proteinExistence type="predicted"/>
<dbReference type="CDD" id="cd07970">
    <property type="entry name" value="OBF_DNA_ligase_LigC"/>
    <property type="match status" value="1"/>
</dbReference>
<dbReference type="EMBL" id="BAAART010000055">
    <property type="protein sequence ID" value="GAA2230333.1"/>
    <property type="molecule type" value="Genomic_DNA"/>
</dbReference>
<name>A0ABN3DG51_9ACTN</name>
<keyword evidence="4" id="KW-1185">Reference proteome</keyword>
<feature type="domain" description="DNA ligase ATP-dependent C-terminal" evidence="2">
    <location>
        <begin position="21"/>
        <end position="115"/>
    </location>
</feature>
<evidence type="ECO:0000256" key="1">
    <source>
        <dbReference type="ARBA" id="ARBA00012727"/>
    </source>
</evidence>
<organism evidence="3 4">
    <name type="scientific">Streptomyces indiaensis</name>
    <dbReference type="NCBI Taxonomy" id="284033"/>
    <lineage>
        <taxon>Bacteria</taxon>
        <taxon>Bacillati</taxon>
        <taxon>Actinomycetota</taxon>
        <taxon>Actinomycetes</taxon>
        <taxon>Kitasatosporales</taxon>
        <taxon>Streptomycetaceae</taxon>
        <taxon>Streptomyces</taxon>
    </lineage>
</organism>
<accession>A0ABN3DG51</accession>
<gene>
    <name evidence="3" type="ORF">GCM10010104_24550</name>
</gene>
<sequence length="306" mass="32867">MRETTEAIVGAITGSLAAPHTLLLGRYDDHGRLQYTGRTTTLAQAASSTVAGLLAPARRAHPWTGWSFSAGWGSQEKLNVTLVEPELVVEVGVDVARDASGRWRHPAPWHRVRPDLSPADVPRCPGTWAPCTADGRIWSACTVVPRVRLLLTSYLMVRPPAGRICQRGRSLMFASIGHRRAATLAGSFLALAATCVLVASPAGAGDYDVFDAKSCCSNGSLVTFTAYGEHLYVMDGSRDDHGAVGQWRYTVSGATIHSYFNGRGYSHQDDNDLDMGENLSIQVRGCLQDGSGGTPWNCGSWVNAHT</sequence>
<dbReference type="InterPro" id="IPR012309">
    <property type="entry name" value="DNA_ligase_ATP-dep_C"/>
</dbReference>
<dbReference type="EC" id="6.5.1.1" evidence="1"/>